<dbReference type="Proteomes" id="UP000299102">
    <property type="component" value="Unassembled WGS sequence"/>
</dbReference>
<organism evidence="1 2">
    <name type="scientific">Eumeta variegata</name>
    <name type="common">Bagworm moth</name>
    <name type="synonym">Eumeta japonica</name>
    <dbReference type="NCBI Taxonomy" id="151549"/>
    <lineage>
        <taxon>Eukaryota</taxon>
        <taxon>Metazoa</taxon>
        <taxon>Ecdysozoa</taxon>
        <taxon>Arthropoda</taxon>
        <taxon>Hexapoda</taxon>
        <taxon>Insecta</taxon>
        <taxon>Pterygota</taxon>
        <taxon>Neoptera</taxon>
        <taxon>Endopterygota</taxon>
        <taxon>Lepidoptera</taxon>
        <taxon>Glossata</taxon>
        <taxon>Ditrysia</taxon>
        <taxon>Tineoidea</taxon>
        <taxon>Psychidae</taxon>
        <taxon>Oiketicinae</taxon>
        <taxon>Eumeta</taxon>
    </lineage>
</organism>
<sequence length="159" mass="17315">MAWNEIRTALLVGEKSSSSSKNESSTTRSGTCSVEFQSALDPVPSTVAPGAANEFLTSSCYDPVSRGITSRGLARADVRDVLAHGVVIYSDAWDRLKLCKTPYDLPTPISHRKPRNTSTRQSQNQQLYLLLEKIMSTRIEEALKAAVNGARVMSLTLGL</sequence>
<accession>A0A4C1WSJ7</accession>
<comment type="caution">
    <text evidence="1">The sequence shown here is derived from an EMBL/GenBank/DDBJ whole genome shotgun (WGS) entry which is preliminary data.</text>
</comment>
<protein>
    <submittedName>
        <fullName evidence="1">Uncharacterized protein</fullName>
    </submittedName>
</protein>
<dbReference type="EMBL" id="BGZK01000615">
    <property type="protein sequence ID" value="GBP53087.1"/>
    <property type="molecule type" value="Genomic_DNA"/>
</dbReference>
<reference evidence="1 2" key="1">
    <citation type="journal article" date="2019" name="Commun. Biol.">
        <title>The bagworm genome reveals a unique fibroin gene that provides high tensile strength.</title>
        <authorList>
            <person name="Kono N."/>
            <person name="Nakamura H."/>
            <person name="Ohtoshi R."/>
            <person name="Tomita M."/>
            <person name="Numata K."/>
            <person name="Arakawa K."/>
        </authorList>
    </citation>
    <scope>NUCLEOTIDE SEQUENCE [LARGE SCALE GENOMIC DNA]</scope>
</reference>
<dbReference type="AlphaFoldDB" id="A0A4C1WSJ7"/>
<keyword evidence="2" id="KW-1185">Reference proteome</keyword>
<evidence type="ECO:0000313" key="2">
    <source>
        <dbReference type="Proteomes" id="UP000299102"/>
    </source>
</evidence>
<name>A0A4C1WSJ7_EUMVA</name>
<gene>
    <name evidence="1" type="ORF">EVAR_43373_1</name>
</gene>
<proteinExistence type="predicted"/>
<evidence type="ECO:0000313" key="1">
    <source>
        <dbReference type="EMBL" id="GBP53087.1"/>
    </source>
</evidence>